<proteinExistence type="inferred from homology"/>
<reference evidence="5" key="1">
    <citation type="journal article" date="2021" name="Cell">
        <title>Tracing the genetic footprints of vertebrate landing in non-teleost ray-finned fishes.</title>
        <authorList>
            <person name="Bi X."/>
            <person name="Wang K."/>
            <person name="Yang L."/>
            <person name="Pan H."/>
            <person name="Jiang H."/>
            <person name="Wei Q."/>
            <person name="Fang M."/>
            <person name="Yu H."/>
            <person name="Zhu C."/>
            <person name="Cai Y."/>
            <person name="He Y."/>
            <person name="Gan X."/>
            <person name="Zeng H."/>
            <person name="Yu D."/>
            <person name="Zhu Y."/>
            <person name="Jiang H."/>
            <person name="Qiu Q."/>
            <person name="Yang H."/>
            <person name="Zhang Y.E."/>
            <person name="Wang W."/>
            <person name="Zhu M."/>
            <person name="He S."/>
            <person name="Zhang G."/>
        </authorList>
    </citation>
    <scope>NUCLEOTIDE SEQUENCE</scope>
    <source>
        <strain evidence="5">Allg_001</strain>
    </source>
</reference>
<dbReference type="GO" id="GO:0005737">
    <property type="term" value="C:cytoplasm"/>
    <property type="evidence" value="ECO:0007669"/>
    <property type="project" value="TreeGrafter"/>
</dbReference>
<dbReference type="InterPro" id="IPR012981">
    <property type="entry name" value="PIH1_N"/>
</dbReference>
<feature type="non-terminal residue" evidence="5">
    <location>
        <position position="1"/>
    </location>
</feature>
<evidence type="ECO:0000313" key="5">
    <source>
        <dbReference type="EMBL" id="MBN3319594.1"/>
    </source>
</evidence>
<dbReference type="PANTHER" id="PTHR22997:SF6">
    <property type="entry name" value="PIH1 DOMAIN-CONTAINING PROTEIN 2"/>
    <property type="match status" value="1"/>
</dbReference>
<accession>A0A8J7TDK7</accession>
<dbReference type="InterPro" id="IPR041442">
    <property type="entry name" value="PIH1D1/2/3_CS-like"/>
</dbReference>
<dbReference type="CDD" id="cd00298">
    <property type="entry name" value="ACD_sHsps_p23-like"/>
    <property type="match status" value="1"/>
</dbReference>
<evidence type="ECO:0000256" key="2">
    <source>
        <dbReference type="ARBA" id="ARBA00040541"/>
    </source>
</evidence>
<dbReference type="AlphaFoldDB" id="A0A8J7TDK7"/>
<evidence type="ECO:0000259" key="3">
    <source>
        <dbReference type="Pfam" id="PF08190"/>
    </source>
</evidence>
<dbReference type="PANTHER" id="PTHR22997">
    <property type="entry name" value="PIH1 DOMAIN-CONTAINING PROTEIN 1"/>
    <property type="match status" value="1"/>
</dbReference>
<gene>
    <name evidence="5" type="primary">Pih1d2</name>
    <name evidence="5" type="ORF">GTO95_0006505</name>
</gene>
<evidence type="ECO:0000259" key="4">
    <source>
        <dbReference type="Pfam" id="PF18201"/>
    </source>
</evidence>
<evidence type="ECO:0000313" key="6">
    <source>
        <dbReference type="Proteomes" id="UP000736164"/>
    </source>
</evidence>
<comment type="caution">
    <text evidence="5">The sequence shown here is derived from an EMBL/GenBank/DDBJ whole genome shotgun (WGS) entry which is preliminary data.</text>
</comment>
<dbReference type="GO" id="GO:0006364">
    <property type="term" value="P:rRNA processing"/>
    <property type="evidence" value="ECO:0007669"/>
    <property type="project" value="TreeGrafter"/>
</dbReference>
<dbReference type="Proteomes" id="UP000736164">
    <property type="component" value="Unassembled WGS sequence"/>
</dbReference>
<dbReference type="EMBL" id="JAAWVO010046211">
    <property type="protein sequence ID" value="MBN3319594.1"/>
    <property type="molecule type" value="Genomic_DNA"/>
</dbReference>
<dbReference type="Pfam" id="PF08190">
    <property type="entry name" value="PIH1"/>
    <property type="match status" value="1"/>
</dbReference>
<dbReference type="InterPro" id="IPR050734">
    <property type="entry name" value="PIH1/Kintoun_subfamily"/>
</dbReference>
<feature type="domain" description="PIH1D1/2/3 CS-like" evidence="4">
    <location>
        <begin position="247"/>
        <end position="331"/>
    </location>
</feature>
<name>A0A8J7TDK7_ATRSP</name>
<sequence>MAAPCSQQAVLQQVSQLWSLLDDLSESSPEGYRRFIQQQLKDGADYYSTPQAHSCLRTAILEPEEGVLYINVCSWKRVPAPESHSSPVPLCASKLATGAEGKEVYSVIDVAFSPETLRRAEGDSEERDQLLRLALLYTEQNHGLRLSPRYTLTSASIKGRTQRMRDRLATPLNASAHSAPEEGGSLLQQICALQQNKEKEEERGCSQLFPREVTNPAKGGLIQVLSSTTTVAQPQEPCYKLAVLKDSEGRPHAIQLTVDLPGISSISKCKLTVSSLFYVMTLQFLFQDDVLIEVEDLYRLQLDLPETVNEEAASATFSKKTRVLSVTMPIL</sequence>
<dbReference type="GO" id="GO:0000492">
    <property type="term" value="P:box C/D snoRNP assembly"/>
    <property type="evidence" value="ECO:0007669"/>
    <property type="project" value="TreeGrafter"/>
</dbReference>
<keyword evidence="6" id="KW-1185">Reference proteome</keyword>
<dbReference type="GO" id="GO:0097255">
    <property type="term" value="C:R2TP complex"/>
    <property type="evidence" value="ECO:0007669"/>
    <property type="project" value="TreeGrafter"/>
</dbReference>
<evidence type="ECO:0000256" key="1">
    <source>
        <dbReference type="ARBA" id="ARBA00008511"/>
    </source>
</evidence>
<dbReference type="Pfam" id="PF18201">
    <property type="entry name" value="PIH1_CS"/>
    <property type="match status" value="1"/>
</dbReference>
<dbReference type="GO" id="GO:1990904">
    <property type="term" value="C:ribonucleoprotein complex"/>
    <property type="evidence" value="ECO:0007669"/>
    <property type="project" value="TreeGrafter"/>
</dbReference>
<feature type="domain" description="PIH1 N-terminal" evidence="3">
    <location>
        <begin position="49"/>
        <end position="165"/>
    </location>
</feature>
<comment type="similarity">
    <text evidence="1">Belongs to the PIH1 family.</text>
</comment>
<organism evidence="5 6">
    <name type="scientific">Atractosteus spatula</name>
    <name type="common">Alligator gar</name>
    <name type="synonym">Lepisosteus spatula</name>
    <dbReference type="NCBI Taxonomy" id="7917"/>
    <lineage>
        <taxon>Eukaryota</taxon>
        <taxon>Metazoa</taxon>
        <taxon>Chordata</taxon>
        <taxon>Craniata</taxon>
        <taxon>Vertebrata</taxon>
        <taxon>Euteleostomi</taxon>
        <taxon>Actinopterygii</taxon>
        <taxon>Neopterygii</taxon>
        <taxon>Holostei</taxon>
        <taxon>Semionotiformes</taxon>
        <taxon>Lepisosteidae</taxon>
        <taxon>Atractosteus</taxon>
    </lineage>
</organism>
<protein>
    <recommendedName>
        <fullName evidence="2">PIH1 domain-containing protein 2</fullName>
    </recommendedName>
</protein>
<feature type="non-terminal residue" evidence="5">
    <location>
        <position position="331"/>
    </location>
</feature>